<comment type="caution">
    <text evidence="1">The sequence shown here is derived from an EMBL/GenBank/DDBJ whole genome shotgun (WGS) entry which is preliminary data.</text>
</comment>
<proteinExistence type="predicted"/>
<accession>A0ABP6QAX6</accession>
<organism evidence="1 2">
    <name type="scientific">Actinocorallia longicatena</name>
    <dbReference type="NCBI Taxonomy" id="111803"/>
    <lineage>
        <taxon>Bacteria</taxon>
        <taxon>Bacillati</taxon>
        <taxon>Actinomycetota</taxon>
        <taxon>Actinomycetes</taxon>
        <taxon>Streptosporangiales</taxon>
        <taxon>Thermomonosporaceae</taxon>
        <taxon>Actinocorallia</taxon>
    </lineage>
</organism>
<gene>
    <name evidence="1" type="ORF">GCM10010468_37540</name>
</gene>
<protein>
    <submittedName>
        <fullName evidence="1">Uncharacterized protein</fullName>
    </submittedName>
</protein>
<dbReference type="EMBL" id="BAAAUV010000008">
    <property type="protein sequence ID" value="GAA3215849.1"/>
    <property type="molecule type" value="Genomic_DNA"/>
</dbReference>
<name>A0ABP6QAX6_9ACTN</name>
<reference evidence="2" key="1">
    <citation type="journal article" date="2019" name="Int. J. Syst. Evol. Microbiol.">
        <title>The Global Catalogue of Microorganisms (GCM) 10K type strain sequencing project: providing services to taxonomists for standard genome sequencing and annotation.</title>
        <authorList>
            <consortium name="The Broad Institute Genomics Platform"/>
            <consortium name="The Broad Institute Genome Sequencing Center for Infectious Disease"/>
            <person name="Wu L."/>
            <person name="Ma J."/>
        </authorList>
    </citation>
    <scope>NUCLEOTIDE SEQUENCE [LARGE SCALE GENOMIC DNA]</scope>
    <source>
        <strain evidence="2">JCM 9377</strain>
    </source>
</reference>
<evidence type="ECO:0000313" key="1">
    <source>
        <dbReference type="EMBL" id="GAA3215849.1"/>
    </source>
</evidence>
<keyword evidence="2" id="KW-1185">Reference proteome</keyword>
<evidence type="ECO:0000313" key="2">
    <source>
        <dbReference type="Proteomes" id="UP001501237"/>
    </source>
</evidence>
<sequence length="94" mass="10155">MGGDVARVEGSLADMAWIWRYEKADGTVIPAASLPAPYDQPEYQTTQADAESWVGENWRGLADAGVAQVFLLDDDRVAYGPLALKLEETPKAAS</sequence>
<dbReference type="Proteomes" id="UP001501237">
    <property type="component" value="Unassembled WGS sequence"/>
</dbReference>